<evidence type="ECO:0000313" key="1">
    <source>
        <dbReference type="EMBL" id="KAJ0184418.1"/>
    </source>
</evidence>
<sequence length="772" mass="88822">APSLQVLELLSDSISDLPPGSFEGVPSLELLRLWDNQIVDINNGTFAGLDQVRHLLLDGNRISELRGGALSPLRKLEILSLEDNPLRRLHGGFLQGLDHLKEVTISSSEPLELDPWAFTDLRSLRYVVLEKCHLQKLSNTLFRGSKNIQTLTLRNNRLERLHPEVFRDQTEMTKLDLSKNQLTNITGDLFRTLKKLEELDLSYNQLEYFPDSEPLVLDPRAFADLRSLSNVMLEECRLQELPSTIFQGSKAIQMLNLRNNQLKRLHPEVFSNQTEMTGLDLSKNQLTNIDGHLFLTLIKLVELDLSYNQLEVLPYYNNISTIVVNPEFFHLQEIPVKFILDHNPFNCDCRIYSFAKLATSYNYSQYFSLWNAECNAPVRVQGTHLTRVPLDEFVCTVKCSSVCNCTDVPNKDIVEAVCSEDSTELSRITGNVSLKFIRKPKTLRHRSFENVLKIDLSGLQLDEINFETIPETVKVLNLSNNNLNYLPSEVLNRNISFALGNNPLSCDCWNKEYVAKLQQSSAKFLDYLALKCKYGKLLSQVDVQQICDVWNGTTIGVSLMVCAVVFILFAVLIYIYSFEVKVYISKYFPYLMPEEKYDASKKFDVFISYAHQDEDFVRDMLLPNLEGPPINVKTCIHSRDWIVGEMIPYNIAKSVEESRRTVIVLSENFLKSIWGLLEFRTAHVQATKEGRTRVVVILLEDVMNKEDLNKEIKAYLRTNTYIKWGEPWFWEKLAYALPKRGKIVDSREEKRLQSIANELTETRLDMQLNNED</sequence>
<gene>
    <name evidence="1" type="ORF">K1T71_000841</name>
</gene>
<protein>
    <submittedName>
        <fullName evidence="1">Uncharacterized protein</fullName>
    </submittedName>
</protein>
<name>A0ACC1DKD9_9NEOP</name>
<evidence type="ECO:0000313" key="2">
    <source>
        <dbReference type="Proteomes" id="UP000824533"/>
    </source>
</evidence>
<dbReference type="Proteomes" id="UP000824533">
    <property type="component" value="Linkage Group LG01"/>
</dbReference>
<feature type="non-terminal residue" evidence="1">
    <location>
        <position position="1"/>
    </location>
</feature>
<organism evidence="1 2">
    <name type="scientific">Dendrolimus kikuchii</name>
    <dbReference type="NCBI Taxonomy" id="765133"/>
    <lineage>
        <taxon>Eukaryota</taxon>
        <taxon>Metazoa</taxon>
        <taxon>Ecdysozoa</taxon>
        <taxon>Arthropoda</taxon>
        <taxon>Hexapoda</taxon>
        <taxon>Insecta</taxon>
        <taxon>Pterygota</taxon>
        <taxon>Neoptera</taxon>
        <taxon>Endopterygota</taxon>
        <taxon>Lepidoptera</taxon>
        <taxon>Glossata</taxon>
        <taxon>Ditrysia</taxon>
        <taxon>Bombycoidea</taxon>
        <taxon>Lasiocampidae</taxon>
        <taxon>Dendrolimus</taxon>
    </lineage>
</organism>
<dbReference type="EMBL" id="CM034387">
    <property type="protein sequence ID" value="KAJ0184418.1"/>
    <property type="molecule type" value="Genomic_DNA"/>
</dbReference>
<keyword evidence="2" id="KW-1185">Reference proteome</keyword>
<reference evidence="1 2" key="1">
    <citation type="journal article" date="2021" name="Front. Genet.">
        <title>Chromosome-Level Genome Assembly Reveals Significant Gene Expansion in the Toll and IMD Signaling Pathways of Dendrolimus kikuchii.</title>
        <authorList>
            <person name="Zhou J."/>
            <person name="Wu P."/>
            <person name="Xiong Z."/>
            <person name="Liu N."/>
            <person name="Zhao N."/>
            <person name="Ji M."/>
            <person name="Qiu Y."/>
            <person name="Yang B."/>
        </authorList>
    </citation>
    <scope>NUCLEOTIDE SEQUENCE [LARGE SCALE GENOMIC DNA]</scope>
    <source>
        <strain evidence="1">Ann1</strain>
    </source>
</reference>
<comment type="caution">
    <text evidence="1">The sequence shown here is derived from an EMBL/GenBank/DDBJ whole genome shotgun (WGS) entry which is preliminary data.</text>
</comment>
<proteinExistence type="predicted"/>
<accession>A0ACC1DKD9</accession>